<evidence type="ECO:0000313" key="3">
    <source>
        <dbReference type="Proteomes" id="UP000606786"/>
    </source>
</evidence>
<accession>A0A811U7P2</accession>
<proteinExistence type="predicted"/>
<evidence type="ECO:0000313" key="2">
    <source>
        <dbReference type="EMBL" id="CAD6994984.1"/>
    </source>
</evidence>
<feature type="compositionally biased region" description="Polar residues" evidence="1">
    <location>
        <begin position="127"/>
        <end position="143"/>
    </location>
</feature>
<name>A0A811U7P2_CERCA</name>
<protein>
    <submittedName>
        <fullName evidence="2">(Mediterranean fruit fly) hypothetical protein</fullName>
    </submittedName>
</protein>
<organism evidence="2 3">
    <name type="scientific">Ceratitis capitata</name>
    <name type="common">Mediterranean fruit fly</name>
    <name type="synonym">Tephritis capitata</name>
    <dbReference type="NCBI Taxonomy" id="7213"/>
    <lineage>
        <taxon>Eukaryota</taxon>
        <taxon>Metazoa</taxon>
        <taxon>Ecdysozoa</taxon>
        <taxon>Arthropoda</taxon>
        <taxon>Hexapoda</taxon>
        <taxon>Insecta</taxon>
        <taxon>Pterygota</taxon>
        <taxon>Neoptera</taxon>
        <taxon>Endopterygota</taxon>
        <taxon>Diptera</taxon>
        <taxon>Brachycera</taxon>
        <taxon>Muscomorpha</taxon>
        <taxon>Tephritoidea</taxon>
        <taxon>Tephritidae</taxon>
        <taxon>Ceratitis</taxon>
        <taxon>Ceratitis</taxon>
    </lineage>
</organism>
<feature type="region of interest" description="Disordered" evidence="1">
    <location>
        <begin position="114"/>
        <end position="143"/>
    </location>
</feature>
<dbReference type="AlphaFoldDB" id="A0A811U7P2"/>
<comment type="caution">
    <text evidence="2">The sequence shown here is derived from an EMBL/GenBank/DDBJ whole genome shotgun (WGS) entry which is preliminary data.</text>
</comment>
<gene>
    <name evidence="2" type="ORF">CCAP1982_LOCUS3715</name>
</gene>
<keyword evidence="3" id="KW-1185">Reference proteome</keyword>
<dbReference type="Proteomes" id="UP000606786">
    <property type="component" value="Unassembled WGS sequence"/>
</dbReference>
<dbReference type="EMBL" id="CAJHJT010000001">
    <property type="protein sequence ID" value="CAD6994984.1"/>
    <property type="molecule type" value="Genomic_DNA"/>
</dbReference>
<sequence length="143" mass="15469">MAITEAREVKMQEKVENDAKAEIETLATTEIVQEATTGDKEVNKEHEVEAQCSSNFGKTEGNAFEKHIYENQLCCYNITHAIHVGVAVVASTILEERELLACIFTPFVATGGSPHAAQRGKTHLHGGSNTPPGFTKRPTSASS</sequence>
<evidence type="ECO:0000256" key="1">
    <source>
        <dbReference type="SAM" id="MobiDB-lite"/>
    </source>
</evidence>
<reference evidence="2" key="1">
    <citation type="submission" date="2020-11" db="EMBL/GenBank/DDBJ databases">
        <authorList>
            <person name="Whitehead M."/>
        </authorList>
    </citation>
    <scope>NUCLEOTIDE SEQUENCE</scope>
    <source>
        <strain evidence="2">EGII</strain>
    </source>
</reference>